<evidence type="ECO:0000313" key="2">
    <source>
        <dbReference type="Proteomes" id="UP000708208"/>
    </source>
</evidence>
<reference evidence="1" key="1">
    <citation type="submission" date="2021-06" db="EMBL/GenBank/DDBJ databases">
        <authorList>
            <person name="Hodson N. C."/>
            <person name="Mongue J. A."/>
            <person name="Jaron S. K."/>
        </authorList>
    </citation>
    <scope>NUCLEOTIDE SEQUENCE</scope>
</reference>
<name>A0A8J2JC28_9HEXA</name>
<dbReference type="Proteomes" id="UP000708208">
    <property type="component" value="Unassembled WGS sequence"/>
</dbReference>
<gene>
    <name evidence="1" type="ORF">AFUS01_LOCUS6303</name>
</gene>
<protein>
    <submittedName>
        <fullName evidence="1">Uncharacterized protein</fullName>
    </submittedName>
</protein>
<evidence type="ECO:0000313" key="1">
    <source>
        <dbReference type="EMBL" id="CAG7716816.1"/>
    </source>
</evidence>
<keyword evidence="2" id="KW-1185">Reference proteome</keyword>
<dbReference type="EMBL" id="CAJVCH010041493">
    <property type="protein sequence ID" value="CAG7716816.1"/>
    <property type="molecule type" value="Genomic_DNA"/>
</dbReference>
<dbReference type="OrthoDB" id="524165at2759"/>
<accession>A0A8J2JC28</accession>
<dbReference type="AlphaFoldDB" id="A0A8J2JC28"/>
<sequence>MQLMILQGHFVFEDLNNHGEVNQYIEITHEKYNVKEIQIEITFKLRLPGSLLLAAKERETRKDYIVDYCKRRKEFIKFVMTCANEGQDVENQTLREKLEELEIKAATDLLDSETAGEYDGDAEDEEYLEEAEAETNLLEDDLAACIDSDLNFTFFNL</sequence>
<proteinExistence type="predicted"/>
<comment type="caution">
    <text evidence="1">The sequence shown here is derived from an EMBL/GenBank/DDBJ whole genome shotgun (WGS) entry which is preliminary data.</text>
</comment>
<organism evidence="1 2">
    <name type="scientific">Allacma fusca</name>
    <dbReference type="NCBI Taxonomy" id="39272"/>
    <lineage>
        <taxon>Eukaryota</taxon>
        <taxon>Metazoa</taxon>
        <taxon>Ecdysozoa</taxon>
        <taxon>Arthropoda</taxon>
        <taxon>Hexapoda</taxon>
        <taxon>Collembola</taxon>
        <taxon>Symphypleona</taxon>
        <taxon>Sminthuridae</taxon>
        <taxon>Allacma</taxon>
    </lineage>
</organism>